<dbReference type="EMBL" id="QTUA01000001">
    <property type="protein sequence ID" value="REF30434.1"/>
    <property type="molecule type" value="Genomic_DNA"/>
</dbReference>
<dbReference type="GO" id="GO:0016887">
    <property type="term" value="F:ATP hydrolysis activity"/>
    <property type="evidence" value="ECO:0007669"/>
    <property type="project" value="InterPro"/>
</dbReference>
<evidence type="ECO:0000256" key="4">
    <source>
        <dbReference type="ARBA" id="ARBA00022840"/>
    </source>
</evidence>
<name>A0A3D9UWS0_9MICO</name>
<comment type="subcellular location">
    <subcellularLocation>
        <location evidence="1">Cell membrane</location>
        <topology evidence="1">Multi-pass membrane protein</topology>
    </subcellularLocation>
</comment>
<evidence type="ECO:0000256" key="6">
    <source>
        <dbReference type="ARBA" id="ARBA00023136"/>
    </source>
</evidence>
<dbReference type="GO" id="GO:0005886">
    <property type="term" value="C:plasma membrane"/>
    <property type="evidence" value="ECO:0007669"/>
    <property type="project" value="UniProtKB-SubCell"/>
</dbReference>
<dbReference type="InterPro" id="IPR017871">
    <property type="entry name" value="ABC_transporter-like_CS"/>
</dbReference>
<dbReference type="GO" id="GO:0034040">
    <property type="term" value="F:ATPase-coupled lipid transmembrane transporter activity"/>
    <property type="evidence" value="ECO:0007669"/>
    <property type="project" value="TreeGrafter"/>
</dbReference>
<keyword evidence="2 7" id="KW-0812">Transmembrane</keyword>
<feature type="transmembrane region" description="Helical" evidence="7">
    <location>
        <begin position="153"/>
        <end position="179"/>
    </location>
</feature>
<dbReference type="PROSITE" id="PS00211">
    <property type="entry name" value="ABC_TRANSPORTER_1"/>
    <property type="match status" value="1"/>
</dbReference>
<evidence type="ECO:0000256" key="3">
    <source>
        <dbReference type="ARBA" id="ARBA00022741"/>
    </source>
</evidence>
<dbReference type="PANTHER" id="PTHR24221">
    <property type="entry name" value="ATP-BINDING CASSETTE SUB-FAMILY B"/>
    <property type="match status" value="1"/>
</dbReference>
<evidence type="ECO:0000259" key="9">
    <source>
        <dbReference type="PROSITE" id="PS50929"/>
    </source>
</evidence>
<protein>
    <submittedName>
        <fullName evidence="10">ATP-binding cassette subfamily B protein</fullName>
    </submittedName>
</protein>
<comment type="caution">
    <text evidence="10">The sequence shown here is derived from an EMBL/GenBank/DDBJ whole genome shotgun (WGS) entry which is preliminary data.</text>
</comment>
<keyword evidence="11" id="KW-1185">Reference proteome</keyword>
<evidence type="ECO:0000313" key="11">
    <source>
        <dbReference type="Proteomes" id="UP000256253"/>
    </source>
</evidence>
<dbReference type="Pfam" id="PF00005">
    <property type="entry name" value="ABC_tran"/>
    <property type="match status" value="1"/>
</dbReference>
<feature type="domain" description="ABC transporter" evidence="8">
    <location>
        <begin position="347"/>
        <end position="592"/>
    </location>
</feature>
<dbReference type="PROSITE" id="PS50893">
    <property type="entry name" value="ABC_TRANSPORTER_2"/>
    <property type="match status" value="1"/>
</dbReference>
<dbReference type="InterPro" id="IPR039421">
    <property type="entry name" value="Type_1_exporter"/>
</dbReference>
<proteinExistence type="predicted"/>
<evidence type="ECO:0000256" key="1">
    <source>
        <dbReference type="ARBA" id="ARBA00004651"/>
    </source>
</evidence>
<accession>A0A3D9UWS0</accession>
<dbReference type="Proteomes" id="UP000256253">
    <property type="component" value="Unassembled WGS sequence"/>
</dbReference>
<keyword evidence="5 7" id="KW-1133">Transmembrane helix</keyword>
<dbReference type="InterPro" id="IPR011527">
    <property type="entry name" value="ABC1_TM_dom"/>
</dbReference>
<dbReference type="OrthoDB" id="9806127at2"/>
<dbReference type="InterPro" id="IPR003439">
    <property type="entry name" value="ABC_transporter-like_ATP-bd"/>
</dbReference>
<dbReference type="SUPFAM" id="SSF90123">
    <property type="entry name" value="ABC transporter transmembrane region"/>
    <property type="match status" value="1"/>
</dbReference>
<evidence type="ECO:0000256" key="5">
    <source>
        <dbReference type="ARBA" id="ARBA00022989"/>
    </source>
</evidence>
<dbReference type="SMART" id="SM00382">
    <property type="entry name" value="AAA"/>
    <property type="match status" value="1"/>
</dbReference>
<dbReference type="PROSITE" id="PS50929">
    <property type="entry name" value="ABC_TM1F"/>
    <property type="match status" value="1"/>
</dbReference>
<dbReference type="Gene3D" id="1.20.1560.10">
    <property type="entry name" value="ABC transporter type 1, transmembrane domain"/>
    <property type="match status" value="1"/>
</dbReference>
<feature type="domain" description="ABC transmembrane type-1" evidence="9">
    <location>
        <begin position="135"/>
        <end position="311"/>
    </location>
</feature>
<dbReference type="RefSeq" id="WP_115922429.1">
    <property type="nucleotide sequence ID" value="NZ_QTUA01000001.1"/>
</dbReference>
<feature type="transmembrane region" description="Helical" evidence="7">
    <location>
        <begin position="61"/>
        <end position="84"/>
    </location>
</feature>
<evidence type="ECO:0000256" key="7">
    <source>
        <dbReference type="SAM" id="Phobius"/>
    </source>
</evidence>
<reference evidence="10 11" key="1">
    <citation type="submission" date="2018-08" db="EMBL/GenBank/DDBJ databases">
        <title>Sequencing the genomes of 1000 actinobacteria strains.</title>
        <authorList>
            <person name="Klenk H.-P."/>
        </authorList>
    </citation>
    <scope>NUCLEOTIDE SEQUENCE [LARGE SCALE GENOMIC DNA]</scope>
    <source>
        <strain evidence="10 11">DSM 22967</strain>
    </source>
</reference>
<evidence type="ECO:0000259" key="8">
    <source>
        <dbReference type="PROSITE" id="PS50893"/>
    </source>
</evidence>
<sequence length="598" mass="63477">MSATVAEPGVRPSVWLVVSSSWRSGRLAFLISLLEVVSRVLQSLNPLFVGFVVTGVIEHRLGLLVGGAAGLACSQGLIFLLMLIGVHERMHVNDRVGFAFDQCIGRRSGLTPTMDHLVDPAYQDRLQTLTERQGAMGMAFQSLVNTLNNLSGAVVTFVVAFLIDPRLLLLVLVAVPAALAAQRTASWESAAEAESASSGRLSEHLMKVLTSAGPASELRVMGARARIAERADRAVRAWRAPYVRASARGSALNSLISLVYLGAGGAILWWMVDDALRGRLGVGTLVAAVVVLGDLRDSSESMLWTTNLAARMIRVGRRVLWLERYGEQSVARHTGSGAAPSRIERGISLRDVTFTYPGAKKATFQGLSIDLPAGATIAVVGENGAGKSTLVNVLTGMYDLDAGSIEIDGRPLTTLDLAQWRAASSGAFQDHARFEFTARDAIGIGDLQTEPTDAVVLAALARAAATDVLRALPDGLDTQLGPEWGGVGLSGGQWQRLAIARGMMRGRPLLQVLDEPTSALDPATEHALFDGYADAARRTRDNGGITVLVTHRFSTVSAADLVVVMADGAVAEIGTHDELMAADGTYAHLYSLQAAGYH</sequence>
<organism evidence="10 11">
    <name type="scientific">Calidifontibacter indicus</name>
    <dbReference type="NCBI Taxonomy" id="419650"/>
    <lineage>
        <taxon>Bacteria</taxon>
        <taxon>Bacillati</taxon>
        <taxon>Actinomycetota</taxon>
        <taxon>Actinomycetes</taxon>
        <taxon>Micrococcales</taxon>
        <taxon>Dermacoccaceae</taxon>
        <taxon>Calidifontibacter</taxon>
    </lineage>
</organism>
<keyword evidence="6 7" id="KW-0472">Membrane</keyword>
<dbReference type="InterPro" id="IPR027417">
    <property type="entry name" value="P-loop_NTPase"/>
</dbReference>
<dbReference type="GO" id="GO:0140359">
    <property type="term" value="F:ABC-type transporter activity"/>
    <property type="evidence" value="ECO:0007669"/>
    <property type="project" value="InterPro"/>
</dbReference>
<gene>
    <name evidence="10" type="ORF">DFJ65_1440</name>
</gene>
<dbReference type="InterPro" id="IPR003593">
    <property type="entry name" value="AAA+_ATPase"/>
</dbReference>
<keyword evidence="3" id="KW-0547">Nucleotide-binding</keyword>
<feature type="transmembrane region" description="Helical" evidence="7">
    <location>
        <begin position="251"/>
        <end position="272"/>
    </location>
</feature>
<keyword evidence="4 10" id="KW-0067">ATP-binding</keyword>
<dbReference type="Gene3D" id="3.40.50.300">
    <property type="entry name" value="P-loop containing nucleotide triphosphate hydrolases"/>
    <property type="match status" value="1"/>
</dbReference>
<dbReference type="PANTHER" id="PTHR24221:SF654">
    <property type="entry name" value="ATP-BINDING CASSETTE SUB-FAMILY B MEMBER 6"/>
    <property type="match status" value="1"/>
</dbReference>
<dbReference type="AlphaFoldDB" id="A0A3D9UWS0"/>
<dbReference type="SUPFAM" id="SSF52540">
    <property type="entry name" value="P-loop containing nucleoside triphosphate hydrolases"/>
    <property type="match status" value="1"/>
</dbReference>
<dbReference type="InterPro" id="IPR036640">
    <property type="entry name" value="ABC1_TM_sf"/>
</dbReference>
<dbReference type="GO" id="GO:0005524">
    <property type="term" value="F:ATP binding"/>
    <property type="evidence" value="ECO:0007669"/>
    <property type="project" value="UniProtKB-KW"/>
</dbReference>
<evidence type="ECO:0000256" key="2">
    <source>
        <dbReference type="ARBA" id="ARBA00022692"/>
    </source>
</evidence>
<evidence type="ECO:0000313" key="10">
    <source>
        <dbReference type="EMBL" id="REF30434.1"/>
    </source>
</evidence>